<dbReference type="GeneID" id="81381320"/>
<name>A0A9W9TUF7_PENCI</name>
<dbReference type="Gene3D" id="3.40.50.150">
    <property type="entry name" value="Vaccinia Virus protein VP39"/>
    <property type="match status" value="1"/>
</dbReference>
<dbReference type="InterPro" id="IPR001077">
    <property type="entry name" value="COMT_C"/>
</dbReference>
<keyword evidence="3" id="KW-0949">S-adenosyl-L-methionine</keyword>
<dbReference type="GO" id="GO:0032259">
    <property type="term" value="P:methylation"/>
    <property type="evidence" value="ECO:0007669"/>
    <property type="project" value="UniProtKB-KW"/>
</dbReference>
<proteinExistence type="predicted"/>
<evidence type="ECO:0000259" key="5">
    <source>
        <dbReference type="Pfam" id="PF08100"/>
    </source>
</evidence>
<evidence type="ECO:0000313" key="6">
    <source>
        <dbReference type="EMBL" id="KAJ5241642.1"/>
    </source>
</evidence>
<keyword evidence="1" id="KW-0489">Methyltransferase</keyword>
<gene>
    <name evidence="6" type="ORF">N7469_003233</name>
</gene>
<evidence type="ECO:0000259" key="4">
    <source>
        <dbReference type="Pfam" id="PF00891"/>
    </source>
</evidence>
<dbReference type="InterPro" id="IPR029063">
    <property type="entry name" value="SAM-dependent_MTases_sf"/>
</dbReference>
<organism evidence="6 7">
    <name type="scientific">Penicillium citrinum</name>
    <dbReference type="NCBI Taxonomy" id="5077"/>
    <lineage>
        <taxon>Eukaryota</taxon>
        <taxon>Fungi</taxon>
        <taxon>Dikarya</taxon>
        <taxon>Ascomycota</taxon>
        <taxon>Pezizomycotina</taxon>
        <taxon>Eurotiomycetes</taxon>
        <taxon>Eurotiomycetidae</taxon>
        <taxon>Eurotiales</taxon>
        <taxon>Aspergillaceae</taxon>
        <taxon>Penicillium</taxon>
    </lineage>
</organism>
<evidence type="ECO:0008006" key="8">
    <source>
        <dbReference type="Google" id="ProtNLM"/>
    </source>
</evidence>
<dbReference type="Pfam" id="PF00891">
    <property type="entry name" value="Methyltransf_2"/>
    <property type="match status" value="1"/>
</dbReference>
<reference evidence="6" key="2">
    <citation type="journal article" date="2023" name="IMA Fungus">
        <title>Comparative genomic study of the Penicillium genus elucidates a diverse pangenome and 15 lateral gene transfer events.</title>
        <authorList>
            <person name="Petersen C."/>
            <person name="Sorensen T."/>
            <person name="Nielsen M.R."/>
            <person name="Sondergaard T.E."/>
            <person name="Sorensen J.L."/>
            <person name="Fitzpatrick D.A."/>
            <person name="Frisvad J.C."/>
            <person name="Nielsen K.L."/>
        </authorList>
    </citation>
    <scope>NUCLEOTIDE SEQUENCE</scope>
    <source>
        <strain evidence="6">IBT 23319</strain>
    </source>
</reference>
<dbReference type="Pfam" id="PF08100">
    <property type="entry name" value="Dimerisation"/>
    <property type="match status" value="1"/>
</dbReference>
<protein>
    <recommendedName>
        <fullName evidence="8">O-methyltransferase domain-containing protein</fullName>
    </recommendedName>
</protein>
<comment type="caution">
    <text evidence="6">The sequence shown here is derived from an EMBL/GenBank/DDBJ whole genome shotgun (WGS) entry which is preliminary data.</text>
</comment>
<sequence length="438" mass="49364">MYTDTTLKLIDEIKEASEIPGSPGHNHFRLLQLVDELKLSIETPTETILRLIYQPPENAALRTVIDLDIFPLLVNSGEESSVSATEISKKTGADRGLIVRLMRVMVSLGLCASPASEIYRATDKTATLIHPIGRDGVPCMFVILRAWPLCLEISYTDPSSYDLTLPTLAKLPEYLKVHGYKNPQDYSSSPMKWAVGQSQFEWLAARKHHQQLFNSYMSSRREGRPNWFSIYPIERLITGALQGSDAVFLVDIGGNQGHDLLRFRSENPNHPGRLILQDLYKIISNLESSVIEKFPYSFLDPQPIKSMFCFSGCFAVVALTKIDARAYFFRAIFHDWPDQICQKILLNTVSAMNQEYSRIIIVDFVLPDTRIPRMQSAMDIQMMSIGAGVERSKKQWIDLLAGAGLKLTGIWNMNPNMESIIEAVPVATRELQDSTTTM</sequence>
<dbReference type="AlphaFoldDB" id="A0A9W9TUF7"/>
<dbReference type="SUPFAM" id="SSF46785">
    <property type="entry name" value="Winged helix' DNA-binding domain"/>
    <property type="match status" value="1"/>
</dbReference>
<keyword evidence="7" id="KW-1185">Reference proteome</keyword>
<dbReference type="InterPro" id="IPR016461">
    <property type="entry name" value="COMT-like"/>
</dbReference>
<dbReference type="PANTHER" id="PTHR43712">
    <property type="entry name" value="PUTATIVE (AFU_ORTHOLOGUE AFUA_4G14580)-RELATED"/>
    <property type="match status" value="1"/>
</dbReference>
<evidence type="ECO:0000256" key="3">
    <source>
        <dbReference type="ARBA" id="ARBA00022691"/>
    </source>
</evidence>
<dbReference type="SUPFAM" id="SSF53335">
    <property type="entry name" value="S-adenosyl-L-methionine-dependent methyltransferases"/>
    <property type="match status" value="1"/>
</dbReference>
<dbReference type="EMBL" id="JAPQKT010000002">
    <property type="protein sequence ID" value="KAJ5241642.1"/>
    <property type="molecule type" value="Genomic_DNA"/>
</dbReference>
<dbReference type="PANTHER" id="PTHR43712:SF11">
    <property type="entry name" value="O-METHYLTRANSFERASE (AFU_ORTHOLOGUE AFUA_2G17820)-RELATED"/>
    <property type="match status" value="1"/>
</dbReference>
<dbReference type="Gene3D" id="1.10.10.10">
    <property type="entry name" value="Winged helix-like DNA-binding domain superfamily/Winged helix DNA-binding domain"/>
    <property type="match status" value="1"/>
</dbReference>
<dbReference type="PROSITE" id="PS51683">
    <property type="entry name" value="SAM_OMT_II"/>
    <property type="match status" value="1"/>
</dbReference>
<keyword evidence="2" id="KW-0808">Transferase</keyword>
<dbReference type="OrthoDB" id="1535081at2759"/>
<evidence type="ECO:0000256" key="2">
    <source>
        <dbReference type="ARBA" id="ARBA00022679"/>
    </source>
</evidence>
<dbReference type="InterPro" id="IPR036388">
    <property type="entry name" value="WH-like_DNA-bd_sf"/>
</dbReference>
<accession>A0A9W9TUF7</accession>
<dbReference type="GO" id="GO:0044550">
    <property type="term" value="P:secondary metabolite biosynthetic process"/>
    <property type="evidence" value="ECO:0007669"/>
    <property type="project" value="UniProtKB-ARBA"/>
</dbReference>
<dbReference type="GO" id="GO:0008171">
    <property type="term" value="F:O-methyltransferase activity"/>
    <property type="evidence" value="ECO:0007669"/>
    <property type="project" value="InterPro"/>
</dbReference>
<feature type="domain" description="O-methyltransferase dimerisation" evidence="5">
    <location>
        <begin position="59"/>
        <end position="127"/>
    </location>
</feature>
<dbReference type="GO" id="GO:0046983">
    <property type="term" value="F:protein dimerization activity"/>
    <property type="evidence" value="ECO:0007669"/>
    <property type="project" value="InterPro"/>
</dbReference>
<feature type="domain" description="O-methyltransferase C-terminal" evidence="4">
    <location>
        <begin position="194"/>
        <end position="405"/>
    </location>
</feature>
<evidence type="ECO:0000313" key="7">
    <source>
        <dbReference type="Proteomes" id="UP001147733"/>
    </source>
</evidence>
<dbReference type="InterPro" id="IPR012967">
    <property type="entry name" value="COMT_dimerisation"/>
</dbReference>
<reference evidence="6" key="1">
    <citation type="submission" date="2022-11" db="EMBL/GenBank/DDBJ databases">
        <authorList>
            <person name="Petersen C."/>
        </authorList>
    </citation>
    <scope>NUCLEOTIDE SEQUENCE</scope>
    <source>
        <strain evidence="6">IBT 23319</strain>
    </source>
</reference>
<dbReference type="RefSeq" id="XP_056504647.1">
    <property type="nucleotide sequence ID" value="XM_056642153.1"/>
</dbReference>
<evidence type="ECO:0000256" key="1">
    <source>
        <dbReference type="ARBA" id="ARBA00022603"/>
    </source>
</evidence>
<dbReference type="Proteomes" id="UP001147733">
    <property type="component" value="Unassembled WGS sequence"/>
</dbReference>
<dbReference type="InterPro" id="IPR036390">
    <property type="entry name" value="WH_DNA-bd_sf"/>
</dbReference>